<accession>A0A0H2XX23</accession>
<organism evidence="1">
    <name type="scientific">Burkholderia orbicola (strain AU 1054)</name>
    <dbReference type="NCBI Taxonomy" id="331271"/>
    <lineage>
        <taxon>Bacteria</taxon>
        <taxon>Pseudomonadati</taxon>
        <taxon>Pseudomonadota</taxon>
        <taxon>Betaproteobacteria</taxon>
        <taxon>Burkholderiales</taxon>
        <taxon>Burkholderiaceae</taxon>
        <taxon>Burkholderia</taxon>
        <taxon>Burkholderia cepacia complex</taxon>
        <taxon>Burkholderia orbicola</taxon>
    </lineage>
</organism>
<name>A0A0H2XX23_BURO1</name>
<dbReference type="EMBL" id="CP000379">
    <property type="protein sequence ID" value="ABF78789.1"/>
    <property type="molecule type" value="Genomic_DNA"/>
</dbReference>
<proteinExistence type="predicted"/>
<sequence>MRSACRIGHAHRATRPRSVEQQACLQGVVPGFASRIATKVACTWRRARHMSGEAPVKTIVNQWAAVAVVFAASAHAQEIYLQGGTQGVGIGAAVSFNSMLGAHADFNAINLTHDFTVAGNRYQDDLKLRQGGIYADIFPWRGSGFRATLGLRFNDDELHGVSVPTNGTYVFGGKRYPALPGMYAVAEARYPTVMPYVGIGYGHRPASKGLGFVADIGVAYGMPKCSYTLSPELAAAAGPAKSQVLVASGLDSLRQMMSRYRWYPVLQIGISYRF</sequence>
<evidence type="ECO:0000313" key="1">
    <source>
        <dbReference type="EMBL" id="ABF78789.1"/>
    </source>
</evidence>
<dbReference type="Gene3D" id="2.40.160.170">
    <property type="match status" value="1"/>
</dbReference>
<dbReference type="HOGENOM" id="CLU_055789_1_0_4"/>
<reference evidence="1" key="1">
    <citation type="submission" date="2006-05" db="EMBL/GenBank/DDBJ databases">
        <title>Complete sequence of chromosome 2 of Burkholderia cenocepacia AU 1054.</title>
        <authorList>
            <consortium name="US DOE Joint Genome Institute"/>
            <person name="Copeland A."/>
            <person name="Lucas S."/>
            <person name="Lapidus A."/>
            <person name="Barry K."/>
            <person name="Detter J.C."/>
            <person name="Glavina del Rio T."/>
            <person name="Hammon N."/>
            <person name="Israni S."/>
            <person name="Dalin E."/>
            <person name="Tice H."/>
            <person name="Pitluck S."/>
            <person name="Chain P."/>
            <person name="Malfatti S."/>
            <person name="Shin M."/>
            <person name="Vergez L."/>
            <person name="Schmutz J."/>
            <person name="Larimer F."/>
            <person name="Land M."/>
            <person name="Hauser L."/>
            <person name="Kyrpides N."/>
            <person name="Lykidis A."/>
            <person name="LiPuma J.J."/>
            <person name="Konstantinidis K."/>
            <person name="Tiedje J.M."/>
            <person name="Richardson P."/>
        </authorList>
    </citation>
    <scope>NUCLEOTIDE SEQUENCE [LARGE SCALE GENOMIC DNA]</scope>
    <source>
        <strain evidence="1">AU 1054</strain>
    </source>
</reference>
<gene>
    <name evidence="1" type="ordered locus">Bcen_3900</name>
</gene>
<dbReference type="AlphaFoldDB" id="A0A0H2XX23"/>
<protein>
    <submittedName>
        <fullName evidence="1">Uncharacterized protein</fullName>
    </submittedName>
</protein>